<evidence type="ECO:0000313" key="2">
    <source>
        <dbReference type="EMBL" id="RYC82192.1"/>
    </source>
</evidence>
<feature type="compositionally biased region" description="Polar residues" evidence="1">
    <location>
        <begin position="12"/>
        <end position="28"/>
    </location>
</feature>
<evidence type="ECO:0000313" key="3">
    <source>
        <dbReference type="Proteomes" id="UP000290540"/>
    </source>
</evidence>
<feature type="region of interest" description="Disordered" evidence="1">
    <location>
        <begin position="221"/>
        <end position="287"/>
    </location>
</feature>
<gene>
    <name evidence="2" type="ORF">BFJ63_vAg14900</name>
</gene>
<name>A0A4Q2V603_FUSOX</name>
<proteinExistence type="predicted"/>
<accession>A0A4Q2V603</accession>
<feature type="region of interest" description="Disordered" evidence="1">
    <location>
        <begin position="1"/>
        <end position="36"/>
    </location>
</feature>
<dbReference type="EMBL" id="MQTW01000197">
    <property type="protein sequence ID" value="RYC82192.1"/>
    <property type="molecule type" value="Genomic_DNA"/>
</dbReference>
<dbReference type="Proteomes" id="UP000290540">
    <property type="component" value="Unassembled WGS sequence"/>
</dbReference>
<feature type="compositionally biased region" description="Acidic residues" evidence="1">
    <location>
        <begin position="1"/>
        <end position="10"/>
    </location>
</feature>
<dbReference type="AlphaFoldDB" id="A0A4Q2V603"/>
<reference evidence="2 3" key="1">
    <citation type="submission" date="2016-12" db="EMBL/GenBank/DDBJ databases">
        <title>Draft genome sequence of Fusarium oxysporum causing rot on Narcissus.</title>
        <authorList>
            <person name="Armitage A.D."/>
            <person name="Taylor A."/>
            <person name="Clarkson J.P."/>
            <person name="Harrison R.J."/>
            <person name="Jackson A.C."/>
        </authorList>
    </citation>
    <scope>NUCLEOTIDE SEQUENCE [LARGE SCALE GENOMIC DNA]</scope>
    <source>
        <strain evidence="2 3">N139</strain>
    </source>
</reference>
<sequence length="311" mass="35328">MDDWSSDDVSDAQISTVATSDSEVSQPAATAPRSRLRPAGSALAFVPFNDWEPNRSYEGEPTIRYNIEWKLSAKNRCQAGETELDVVISLRKFWKYVLQPKLTEASADKPWKEDKTKLVLSVTDRKTAKITKEYPKLDVKWSFIAQRLRDWSPFLNNGKKITIMLTFYYQALDPGKPGRGGATANQLADLEARTAGVGRSRRPLSHDDIPDEFRRLVKEDERQWEEREQKERERTQGRKRRRRGSDGSSAGPIVIHCHQGSSDDPPTPTMIFPTLSPSEIWPTSRRRGQGLQCLAAVSGEHRGTEEPLYNR</sequence>
<evidence type="ECO:0000256" key="1">
    <source>
        <dbReference type="SAM" id="MobiDB-lite"/>
    </source>
</evidence>
<protein>
    <submittedName>
        <fullName evidence="2">Uncharacterized protein</fullName>
    </submittedName>
</protein>
<feature type="compositionally biased region" description="Basic and acidic residues" evidence="1">
    <location>
        <begin position="221"/>
        <end position="236"/>
    </location>
</feature>
<organism evidence="2 3">
    <name type="scientific">Fusarium oxysporum f. sp. narcissi</name>
    <dbReference type="NCBI Taxonomy" id="451672"/>
    <lineage>
        <taxon>Eukaryota</taxon>
        <taxon>Fungi</taxon>
        <taxon>Dikarya</taxon>
        <taxon>Ascomycota</taxon>
        <taxon>Pezizomycotina</taxon>
        <taxon>Sordariomycetes</taxon>
        <taxon>Hypocreomycetidae</taxon>
        <taxon>Hypocreales</taxon>
        <taxon>Nectriaceae</taxon>
        <taxon>Fusarium</taxon>
        <taxon>Fusarium oxysporum species complex</taxon>
    </lineage>
</organism>
<comment type="caution">
    <text evidence="2">The sequence shown here is derived from an EMBL/GenBank/DDBJ whole genome shotgun (WGS) entry which is preliminary data.</text>
</comment>